<dbReference type="PANTHER" id="PTHR11908:SF157">
    <property type="entry name" value="XANTHINE DEHYDROGENASE SUBUNIT D-RELATED"/>
    <property type="match status" value="1"/>
</dbReference>
<dbReference type="SUPFAM" id="SSF54665">
    <property type="entry name" value="CO dehydrogenase molybdoprotein N-domain-like"/>
    <property type="match status" value="1"/>
</dbReference>
<dbReference type="GO" id="GO:0016491">
    <property type="term" value="F:oxidoreductase activity"/>
    <property type="evidence" value="ECO:0007669"/>
    <property type="project" value="InterPro"/>
</dbReference>
<evidence type="ECO:0000259" key="1">
    <source>
        <dbReference type="SMART" id="SM01008"/>
    </source>
</evidence>
<dbReference type="EMBL" id="DRYK01000030">
    <property type="protein sequence ID" value="HHP67618.1"/>
    <property type="molecule type" value="Genomic_DNA"/>
</dbReference>
<dbReference type="InterPro" id="IPR037165">
    <property type="entry name" value="AldOxase/xan_DH_Mopterin-bd_sf"/>
</dbReference>
<dbReference type="Gene3D" id="3.90.1170.50">
    <property type="entry name" value="Aldehyde oxidase/xanthine dehydrogenase, a/b hammerhead"/>
    <property type="match status" value="1"/>
</dbReference>
<dbReference type="SMART" id="SM01008">
    <property type="entry name" value="Ald_Xan_dh_C"/>
    <property type="match status" value="1"/>
</dbReference>
<evidence type="ECO:0000313" key="2">
    <source>
        <dbReference type="EMBL" id="HHP67618.1"/>
    </source>
</evidence>
<dbReference type="InterPro" id="IPR008274">
    <property type="entry name" value="AldOxase/xan_DH_MoCoBD1"/>
</dbReference>
<gene>
    <name evidence="2" type="ORF">ENM60_02335</name>
</gene>
<dbReference type="InterPro" id="IPR046867">
    <property type="entry name" value="AldOxase/xan_DH_MoCoBD2"/>
</dbReference>
<name>A0A7J3XY09_9CREN</name>
<organism evidence="2">
    <name type="scientific">Thermogladius calderae</name>
    <dbReference type="NCBI Taxonomy" id="1200300"/>
    <lineage>
        <taxon>Archaea</taxon>
        <taxon>Thermoproteota</taxon>
        <taxon>Thermoprotei</taxon>
        <taxon>Desulfurococcales</taxon>
        <taxon>Desulfurococcaceae</taxon>
        <taxon>Thermogladius</taxon>
    </lineage>
</organism>
<dbReference type="InterPro" id="IPR000674">
    <property type="entry name" value="Ald_Oxase/Xan_DH_a/b"/>
</dbReference>
<dbReference type="Pfam" id="PF01315">
    <property type="entry name" value="Ald_Xan_dh_C"/>
    <property type="match status" value="1"/>
</dbReference>
<comment type="caution">
    <text evidence="2">The sequence shown here is derived from an EMBL/GenBank/DDBJ whole genome shotgun (WGS) entry which is preliminary data.</text>
</comment>
<sequence length="785" mass="85743">MALEDPFSILEKYLSAEKFVVVGREFTRVDALDKALGRALFTEDYFIRYLQGNALFIKQVLSPHPHALIKAIHVDEAMGVPGVKAVVTHRDIPGVNQVGYALPDQPLLAERKVRYVGEVVALVAAESWEKAVEASQLVKVDYEPLPYVLDPLEAMSRTDILVHDEAGSNIAFKTRVRKGDVEKGFAEADVVVENEYRTHHQDHIYLETEAALAIPDSEGRITIIGAAQHPHLARDIAARVLGVPAARVKVVVPYLGGGFGGKDDEGPLTISKAALVAYLTGRPAFIVYSREESIRIHPKREATIIRYKSGARRDGRLTAIDVTIIHDTGAYANRAPFILWRATMHASGPYEVPNARVDGYAVYTNKVYQGSFRGFGNPSIQFAVERQMDQLAEKLGLDPVDFRLMNILRPGSRTLTNQELDHSVGVGEALKKVAERSNWISKRREFDAFNKAEKRFKKGIGVGVAWHGISTSRGVPDWSNAVLKVEKDGSVVVFTGIVEMGQGSPTSSHVQIVSEILGVPPEMVRVVFGTSDAPDTGATHASRGTGIGGIGVEVAAGKIRERLARLAGDLLGVEPDKLVFRGGRVYARENPERYIRWVDLVREAYARGVELSATGYFFLPKGKFDDTTGQGFAYPAFSYIVVVSEVEVDTETGIVRVTRVWPALASGRIISPLQVEGQVEGAVAQGLGYTLFERLVFDERGGIVNADLTDYVIPTALDMPVVEKPIYVEDIYKYGALGAKGVGEMALIPLPASIANAVSRALGVNVTRLPLTPEYILQLEGVLGR</sequence>
<proteinExistence type="predicted"/>
<protein>
    <submittedName>
        <fullName evidence="2">Aldehyde oxidase</fullName>
    </submittedName>
</protein>
<dbReference type="Pfam" id="PF20256">
    <property type="entry name" value="MoCoBD_2"/>
    <property type="match status" value="1"/>
</dbReference>
<accession>A0A7J3XY09</accession>
<dbReference type="InterPro" id="IPR036856">
    <property type="entry name" value="Ald_Oxase/Xan_DH_a/b_sf"/>
</dbReference>
<dbReference type="GO" id="GO:0005506">
    <property type="term" value="F:iron ion binding"/>
    <property type="evidence" value="ECO:0007669"/>
    <property type="project" value="InterPro"/>
</dbReference>
<dbReference type="SUPFAM" id="SSF56003">
    <property type="entry name" value="Molybdenum cofactor-binding domain"/>
    <property type="match status" value="1"/>
</dbReference>
<reference evidence="2" key="1">
    <citation type="journal article" date="2020" name="mSystems">
        <title>Genome- and Community-Level Interaction Insights into Carbon Utilization and Element Cycling Functions of Hydrothermarchaeota in Hydrothermal Sediment.</title>
        <authorList>
            <person name="Zhou Z."/>
            <person name="Liu Y."/>
            <person name="Xu W."/>
            <person name="Pan J."/>
            <person name="Luo Z.H."/>
            <person name="Li M."/>
        </authorList>
    </citation>
    <scope>NUCLEOTIDE SEQUENCE [LARGE SCALE GENOMIC DNA]</scope>
    <source>
        <strain evidence="2">SpSt-110</strain>
    </source>
</reference>
<dbReference type="PANTHER" id="PTHR11908">
    <property type="entry name" value="XANTHINE DEHYDROGENASE"/>
    <property type="match status" value="1"/>
</dbReference>
<dbReference type="AlphaFoldDB" id="A0A7J3XY09"/>
<dbReference type="Gene3D" id="3.30.365.10">
    <property type="entry name" value="Aldehyde oxidase/xanthine dehydrogenase, molybdopterin binding domain"/>
    <property type="match status" value="4"/>
</dbReference>
<feature type="domain" description="Aldehyde oxidase/xanthine dehydrogenase a/b hammerhead" evidence="1">
    <location>
        <begin position="36"/>
        <end position="146"/>
    </location>
</feature>
<dbReference type="Pfam" id="PF02738">
    <property type="entry name" value="MoCoBD_1"/>
    <property type="match status" value="1"/>
</dbReference>
<dbReference type="InterPro" id="IPR016208">
    <property type="entry name" value="Ald_Oxase/xanthine_DH-like"/>
</dbReference>